<gene>
    <name evidence="2" type="ORF">SAMN05421799_103123</name>
</gene>
<evidence type="ECO:0000313" key="2">
    <source>
        <dbReference type="EMBL" id="SIS72834.1"/>
    </source>
</evidence>
<dbReference type="STRING" id="252246.SAMN05421799_103123"/>
<feature type="signal peptide" evidence="1">
    <location>
        <begin position="1"/>
        <end position="28"/>
    </location>
</feature>
<dbReference type="InterPro" id="IPR014202">
    <property type="entry name" value="Spore_II_R"/>
</dbReference>
<keyword evidence="1" id="KW-0732">Signal</keyword>
<keyword evidence="3" id="KW-1185">Reference proteome</keyword>
<name>A0A1N7LGB8_9BACL</name>
<dbReference type="AlphaFoldDB" id="A0A1N7LGB8"/>
<reference evidence="3" key="1">
    <citation type="submission" date="2017-01" db="EMBL/GenBank/DDBJ databases">
        <authorList>
            <person name="Varghese N."/>
            <person name="Submissions S."/>
        </authorList>
    </citation>
    <scope>NUCLEOTIDE SEQUENCE [LARGE SCALE GENOMIC DNA]</scope>
    <source>
        <strain evidence="3">DSM 16176</strain>
    </source>
</reference>
<dbReference type="RefSeq" id="WP_076345639.1">
    <property type="nucleotide sequence ID" value="NZ_FTOO01000003.1"/>
</dbReference>
<proteinExistence type="predicted"/>
<sequence length="231" mass="24864">MGFAKRFAGFVTAILAGVALSRAAMAHANVQGAGDGEVLASIAAPHAPAIPDDALRLRIIANSDSPRDQALKLAVRNAVIEQVGQWLANAHSEAEARAIVEAHVAQIQRTAMGVEAAWHVDEPVQVEVARVPFPTKVYGNIVYPAGEYEALRIVLGRGQGANWWCVLYPPLCFIDITEGDAVPNTGGFPDLPPLETLSIPTGDGHTEKVQVRLWTLDHAEEWVRAIAARFR</sequence>
<protein>
    <submittedName>
        <fullName evidence="2">Stage II sporulation protein R</fullName>
    </submittedName>
</protein>
<dbReference type="OrthoDB" id="9793324at2"/>
<accession>A0A1N7LGB8</accession>
<organism evidence="2 3">
    <name type="scientific">Alicyclobacillus vulcanalis</name>
    <dbReference type="NCBI Taxonomy" id="252246"/>
    <lineage>
        <taxon>Bacteria</taxon>
        <taxon>Bacillati</taxon>
        <taxon>Bacillota</taxon>
        <taxon>Bacilli</taxon>
        <taxon>Bacillales</taxon>
        <taxon>Alicyclobacillaceae</taxon>
        <taxon>Alicyclobacillus</taxon>
    </lineage>
</organism>
<dbReference type="EMBL" id="FTOO01000003">
    <property type="protein sequence ID" value="SIS72834.1"/>
    <property type="molecule type" value="Genomic_DNA"/>
</dbReference>
<evidence type="ECO:0000256" key="1">
    <source>
        <dbReference type="SAM" id="SignalP"/>
    </source>
</evidence>
<dbReference type="NCBIfam" id="TIGR02837">
    <property type="entry name" value="spore_II_R"/>
    <property type="match status" value="1"/>
</dbReference>
<dbReference type="Proteomes" id="UP000186156">
    <property type="component" value="Unassembled WGS sequence"/>
</dbReference>
<feature type="chain" id="PRO_5009943292" evidence="1">
    <location>
        <begin position="29"/>
        <end position="231"/>
    </location>
</feature>
<evidence type="ECO:0000313" key="3">
    <source>
        <dbReference type="Proteomes" id="UP000186156"/>
    </source>
</evidence>
<dbReference type="Pfam" id="PF09551">
    <property type="entry name" value="Spore_II_R"/>
    <property type="match status" value="1"/>
</dbReference>